<dbReference type="Gene3D" id="1.20.1090.10">
    <property type="entry name" value="Dehydroquinate synthase-like - alpha domain"/>
    <property type="match status" value="1"/>
</dbReference>
<evidence type="ECO:0000313" key="9">
    <source>
        <dbReference type="Proteomes" id="UP000297609"/>
    </source>
</evidence>
<proteinExistence type="predicted"/>
<dbReference type="InterPro" id="IPR030960">
    <property type="entry name" value="DHQS/DOIS_N"/>
</dbReference>
<accession>A0A4R9JT81</accession>
<feature type="domain" description="3-dehydroquinate synthase N-terminal" evidence="6">
    <location>
        <begin position="88"/>
        <end position="201"/>
    </location>
</feature>
<reference evidence="8" key="1">
    <citation type="journal article" date="2019" name="PLoS Negl. Trop. Dis.">
        <title>Revisiting the worldwide diversity of Leptospira species in the environment.</title>
        <authorList>
            <person name="Vincent A.T."/>
            <person name="Schiettekatte O."/>
            <person name="Bourhy P."/>
            <person name="Veyrier F.J."/>
            <person name="Picardeau M."/>
        </authorList>
    </citation>
    <scope>NUCLEOTIDE SEQUENCE [LARGE SCALE GENOMIC DNA]</scope>
    <source>
        <strain evidence="8">201702454</strain>
    </source>
</reference>
<evidence type="ECO:0000313" key="8">
    <source>
        <dbReference type="EMBL" id="TGL55300.1"/>
    </source>
</evidence>
<dbReference type="Pfam" id="PF24621">
    <property type="entry name" value="DHQS_C"/>
    <property type="match status" value="1"/>
</dbReference>
<comment type="caution">
    <text evidence="8">The sequence shown here is derived from an EMBL/GenBank/DDBJ whole genome shotgun (WGS) entry which is preliminary data.</text>
</comment>
<dbReference type="EC" id="4.2.3.4" evidence="8"/>
<dbReference type="Proteomes" id="UP000297609">
    <property type="component" value="Unassembled WGS sequence"/>
</dbReference>
<dbReference type="GO" id="GO:0003856">
    <property type="term" value="F:3-dehydroquinate synthase activity"/>
    <property type="evidence" value="ECO:0007669"/>
    <property type="project" value="UniProtKB-EC"/>
</dbReference>
<evidence type="ECO:0000259" key="6">
    <source>
        <dbReference type="Pfam" id="PF01761"/>
    </source>
</evidence>
<protein>
    <submittedName>
        <fullName evidence="8">3-dehydroquinate synthase</fullName>
        <ecNumber evidence="8">4.2.3.4</ecNumber>
    </submittedName>
</protein>
<keyword evidence="3" id="KW-0520">NAD</keyword>
<sequence length="387" mass="44106">MKDFIPKKITSEFQVSFRYEVCFTKNLFSSDNSCLRDFFKSKQILETLKKLLVVLDLGVFHNHPNLSEEIQSYFQNQIPNLQFIEKILVIPGGEECKNQTSHFDSVISAINMYGIDRHSYVMCIGGGALLDMVGYAAAVSHRGIRLIRIPTTVLSQNDSGVGVKNSINYDGKKNFLGTFAPPVAVFNDSQFLVSLDDRDWRSGISEAVKVSLIKDKSFFEWLENNAFHCNNRVLDVMESLIYQCANLHVHHISSGDPFEFGSSRPLDFGHWFAHKLEYLSNFTIRHGEAVAVGIALDSIYSYLMGYLNEYDLKRIIELLLKFGFTFNDPVLKEKGKENLSIALEEFREHLGGKLTLLMLDGIGSPREIYEMNEDKLLKAFVRLLQIR</sequence>
<dbReference type="NCBIfam" id="NF004852">
    <property type="entry name" value="PRK06203.1"/>
    <property type="match status" value="1"/>
</dbReference>
<dbReference type="CDD" id="cd08198">
    <property type="entry name" value="DHQS-like"/>
    <property type="match status" value="1"/>
</dbReference>
<keyword evidence="5 8" id="KW-0456">Lyase</keyword>
<keyword evidence="4" id="KW-0057">Aromatic amino acid biosynthesis</keyword>
<evidence type="ECO:0000256" key="1">
    <source>
        <dbReference type="ARBA" id="ARBA00001911"/>
    </source>
</evidence>
<evidence type="ECO:0000256" key="3">
    <source>
        <dbReference type="ARBA" id="ARBA00023027"/>
    </source>
</evidence>
<evidence type="ECO:0000259" key="7">
    <source>
        <dbReference type="Pfam" id="PF24621"/>
    </source>
</evidence>
<gene>
    <name evidence="8" type="ORF">EHQ59_04495</name>
</gene>
<organism evidence="8 9">
    <name type="scientific">Leptospira kemamanensis</name>
    <dbReference type="NCBI Taxonomy" id="2484942"/>
    <lineage>
        <taxon>Bacteria</taxon>
        <taxon>Pseudomonadati</taxon>
        <taxon>Spirochaetota</taxon>
        <taxon>Spirochaetia</taxon>
        <taxon>Leptospirales</taxon>
        <taxon>Leptospiraceae</taxon>
        <taxon>Leptospira</taxon>
    </lineage>
</organism>
<dbReference type="EMBL" id="RQGG01000012">
    <property type="protein sequence ID" value="TGL55300.1"/>
    <property type="molecule type" value="Genomic_DNA"/>
</dbReference>
<dbReference type="GO" id="GO:0009073">
    <property type="term" value="P:aromatic amino acid family biosynthetic process"/>
    <property type="evidence" value="ECO:0007669"/>
    <property type="project" value="UniProtKB-KW"/>
</dbReference>
<dbReference type="RefSeq" id="WP_135617964.1">
    <property type="nucleotide sequence ID" value="NZ_RQGG01000012.1"/>
</dbReference>
<evidence type="ECO:0000256" key="4">
    <source>
        <dbReference type="ARBA" id="ARBA00023141"/>
    </source>
</evidence>
<dbReference type="InterPro" id="IPR050071">
    <property type="entry name" value="Dehydroquinate_synthase"/>
</dbReference>
<feature type="domain" description="3-dehydroquinate synthase C-terminal" evidence="7">
    <location>
        <begin position="203"/>
        <end position="328"/>
    </location>
</feature>
<keyword evidence="9" id="KW-1185">Reference proteome</keyword>
<dbReference type="InterPro" id="IPR056179">
    <property type="entry name" value="DHQS_C"/>
</dbReference>
<evidence type="ECO:0000256" key="5">
    <source>
        <dbReference type="ARBA" id="ARBA00023239"/>
    </source>
</evidence>
<dbReference type="Gene3D" id="3.40.50.1970">
    <property type="match status" value="1"/>
</dbReference>
<dbReference type="AlphaFoldDB" id="A0A4R9JT81"/>
<dbReference type="Pfam" id="PF01761">
    <property type="entry name" value="DHQ_synthase"/>
    <property type="match status" value="1"/>
</dbReference>
<evidence type="ECO:0000256" key="2">
    <source>
        <dbReference type="ARBA" id="ARBA00022605"/>
    </source>
</evidence>
<keyword evidence="2" id="KW-0028">Amino-acid biosynthesis</keyword>
<dbReference type="PANTHER" id="PTHR43622:SF7">
    <property type="entry name" value="3-DEHYDROQUINATE SYNTHASE, CHLOROPLASTIC"/>
    <property type="match status" value="1"/>
</dbReference>
<dbReference type="SUPFAM" id="SSF56796">
    <property type="entry name" value="Dehydroquinate synthase-like"/>
    <property type="match status" value="1"/>
</dbReference>
<dbReference type="GO" id="GO:0008652">
    <property type="term" value="P:amino acid biosynthetic process"/>
    <property type="evidence" value="ECO:0007669"/>
    <property type="project" value="UniProtKB-KW"/>
</dbReference>
<comment type="cofactor">
    <cofactor evidence="1">
        <name>NAD(+)</name>
        <dbReference type="ChEBI" id="CHEBI:57540"/>
    </cofactor>
</comment>
<name>A0A4R9JT81_9LEPT</name>
<dbReference type="OrthoDB" id="9806583at2"/>
<dbReference type="PANTHER" id="PTHR43622">
    <property type="entry name" value="3-DEHYDROQUINATE SYNTHASE"/>
    <property type="match status" value="1"/>
</dbReference>